<gene>
    <name evidence="2" type="ORF">DNK49_18770</name>
</gene>
<keyword evidence="3" id="KW-1185">Reference proteome</keyword>
<dbReference type="SUPFAM" id="SSF109604">
    <property type="entry name" value="HD-domain/PDEase-like"/>
    <property type="match status" value="1"/>
</dbReference>
<organism evidence="2 3">
    <name type="scientific">Parazoarcus communis SWub3 = DSM 12120</name>
    <dbReference type="NCBI Taxonomy" id="1121029"/>
    <lineage>
        <taxon>Bacteria</taxon>
        <taxon>Pseudomonadati</taxon>
        <taxon>Pseudomonadota</taxon>
        <taxon>Betaproteobacteria</taxon>
        <taxon>Rhodocyclales</taxon>
        <taxon>Zoogloeaceae</taxon>
        <taxon>Parazoarcus</taxon>
    </lineage>
</organism>
<dbReference type="PROSITE" id="PS51833">
    <property type="entry name" value="HDOD"/>
    <property type="match status" value="1"/>
</dbReference>
<dbReference type="Proteomes" id="UP000248259">
    <property type="component" value="Unassembled WGS sequence"/>
</dbReference>
<evidence type="ECO:0000259" key="1">
    <source>
        <dbReference type="PROSITE" id="PS51833"/>
    </source>
</evidence>
<dbReference type="InterPro" id="IPR052340">
    <property type="entry name" value="RNase_Y/CdgJ"/>
</dbReference>
<dbReference type="PANTHER" id="PTHR33525:SF4">
    <property type="entry name" value="CYCLIC DI-GMP PHOSPHODIESTERASE CDGJ"/>
    <property type="match status" value="1"/>
</dbReference>
<sequence length="466" mass="50796">MLKALWNWLFGRKQVVLARVPTPAGGPSVPTAPIDQLNRQAPLQAAPAPSPQSEMGPTFICREAILSRQQKIAGYHFLLQESARNRIRNSSRRVHHLYAEILVSSLVKADIGKLLGARLAFVDLPDSFLDHPCIRQLPPRNTVLVIQPHPEADGPGPETLMTHVRSLKSAGYRIGVPDPISTPQLISLLPEADVVVVRAPQLDAEQALSLSTTMLEKASQAALLARDLPGLEDFRFCFQLGCSLFQGPFITSREDWRDRNLGPNTARLAELVSKLRKDADSAEIVALLKHDAALTVRLLRYINAAANGLSEQVSSVERAFALLGREKLYRWVTLLLCSADHGGERSSAALESALIRARMLELLAAERSPTEREALFLTGLISLIDVILEVPMERALTLLAVAPDIEAALLRGQGPLASRLALAQACERSDADAIRSAAETCGVTPEFAAQCHFDALAWALSLQQES</sequence>
<feature type="domain" description="HDOD" evidence="1">
    <location>
        <begin position="261"/>
        <end position="447"/>
    </location>
</feature>
<name>A0A323USN7_9RHOO</name>
<reference evidence="2 3" key="1">
    <citation type="submission" date="2018-06" db="EMBL/GenBank/DDBJ databases">
        <title>Azoarcus communis strain SWub3 genome.</title>
        <authorList>
            <person name="Zorraquino Salvo V."/>
            <person name="Toubiana D."/>
            <person name="Blumwald E."/>
        </authorList>
    </citation>
    <scope>NUCLEOTIDE SEQUENCE [LARGE SCALE GENOMIC DNA]</scope>
    <source>
        <strain evidence="2 3">SWub3</strain>
    </source>
</reference>
<evidence type="ECO:0000313" key="2">
    <source>
        <dbReference type="EMBL" id="PZA15043.1"/>
    </source>
</evidence>
<dbReference type="PANTHER" id="PTHR33525">
    <property type="match status" value="1"/>
</dbReference>
<accession>A0A323USN7</accession>
<comment type="caution">
    <text evidence="2">The sequence shown here is derived from an EMBL/GenBank/DDBJ whole genome shotgun (WGS) entry which is preliminary data.</text>
</comment>
<dbReference type="EMBL" id="QKOE01000018">
    <property type="protein sequence ID" value="PZA15043.1"/>
    <property type="molecule type" value="Genomic_DNA"/>
</dbReference>
<dbReference type="InterPro" id="IPR013976">
    <property type="entry name" value="HDOD"/>
</dbReference>
<proteinExistence type="predicted"/>
<dbReference type="OrthoDB" id="9804751at2"/>
<protein>
    <submittedName>
        <fullName evidence="2">Signal transduction protein</fullName>
    </submittedName>
</protein>
<dbReference type="Gene3D" id="1.10.3210.10">
    <property type="entry name" value="Hypothetical protein af1432"/>
    <property type="match status" value="1"/>
</dbReference>
<dbReference type="Pfam" id="PF08668">
    <property type="entry name" value="HDOD"/>
    <property type="match status" value="1"/>
</dbReference>
<dbReference type="RefSeq" id="WP_110528218.1">
    <property type="nucleotide sequence ID" value="NZ_QKOE01000018.1"/>
</dbReference>
<dbReference type="AlphaFoldDB" id="A0A323USN7"/>
<evidence type="ECO:0000313" key="3">
    <source>
        <dbReference type="Proteomes" id="UP000248259"/>
    </source>
</evidence>